<evidence type="ECO:0000256" key="1">
    <source>
        <dbReference type="SAM" id="SignalP"/>
    </source>
</evidence>
<dbReference type="AlphaFoldDB" id="A0A9P6ERG5"/>
<gene>
    <name evidence="2" type="ORF">CPB83DRAFT_889603</name>
</gene>
<sequence>MQLFVIIALVVQTLVASAAPQEGSVFTATKISHTMVTNSPYEMDVTSEVTWTQTDEVPQAQVTPV</sequence>
<comment type="caution">
    <text evidence="2">The sequence shown here is derived from an EMBL/GenBank/DDBJ whole genome shotgun (WGS) entry which is preliminary data.</text>
</comment>
<dbReference type="Proteomes" id="UP000807306">
    <property type="component" value="Unassembled WGS sequence"/>
</dbReference>
<reference evidence="2" key="1">
    <citation type="submission" date="2020-11" db="EMBL/GenBank/DDBJ databases">
        <authorList>
            <consortium name="DOE Joint Genome Institute"/>
            <person name="Ahrendt S."/>
            <person name="Riley R."/>
            <person name="Andreopoulos W."/>
            <person name="Labutti K."/>
            <person name="Pangilinan J."/>
            <person name="Ruiz-Duenas F.J."/>
            <person name="Barrasa J.M."/>
            <person name="Sanchez-Garcia M."/>
            <person name="Camarero S."/>
            <person name="Miyauchi S."/>
            <person name="Serrano A."/>
            <person name="Linde D."/>
            <person name="Babiker R."/>
            <person name="Drula E."/>
            <person name="Ayuso-Fernandez I."/>
            <person name="Pacheco R."/>
            <person name="Padilla G."/>
            <person name="Ferreira P."/>
            <person name="Barriuso J."/>
            <person name="Kellner H."/>
            <person name="Castanera R."/>
            <person name="Alfaro M."/>
            <person name="Ramirez L."/>
            <person name="Pisabarro A.G."/>
            <person name="Kuo A."/>
            <person name="Tritt A."/>
            <person name="Lipzen A."/>
            <person name="He G."/>
            <person name="Yan M."/>
            <person name="Ng V."/>
            <person name="Cullen D."/>
            <person name="Martin F."/>
            <person name="Rosso M.-N."/>
            <person name="Henrissat B."/>
            <person name="Hibbett D."/>
            <person name="Martinez A.T."/>
            <person name="Grigoriev I.V."/>
        </authorList>
    </citation>
    <scope>NUCLEOTIDE SEQUENCE</scope>
    <source>
        <strain evidence="2">CBS 506.95</strain>
    </source>
</reference>
<protein>
    <submittedName>
        <fullName evidence="2">Uncharacterized protein</fullName>
    </submittedName>
</protein>
<evidence type="ECO:0000313" key="2">
    <source>
        <dbReference type="EMBL" id="KAF9533797.1"/>
    </source>
</evidence>
<organism evidence="2 3">
    <name type="scientific">Crepidotus variabilis</name>
    <dbReference type="NCBI Taxonomy" id="179855"/>
    <lineage>
        <taxon>Eukaryota</taxon>
        <taxon>Fungi</taxon>
        <taxon>Dikarya</taxon>
        <taxon>Basidiomycota</taxon>
        <taxon>Agaricomycotina</taxon>
        <taxon>Agaricomycetes</taxon>
        <taxon>Agaricomycetidae</taxon>
        <taxon>Agaricales</taxon>
        <taxon>Agaricineae</taxon>
        <taxon>Crepidotaceae</taxon>
        <taxon>Crepidotus</taxon>
    </lineage>
</organism>
<dbReference type="EMBL" id="MU157827">
    <property type="protein sequence ID" value="KAF9533797.1"/>
    <property type="molecule type" value="Genomic_DNA"/>
</dbReference>
<accession>A0A9P6ERG5</accession>
<feature type="chain" id="PRO_5040499775" evidence="1">
    <location>
        <begin position="19"/>
        <end position="65"/>
    </location>
</feature>
<dbReference type="OrthoDB" id="3025387at2759"/>
<keyword evidence="1" id="KW-0732">Signal</keyword>
<name>A0A9P6ERG5_9AGAR</name>
<keyword evidence="3" id="KW-1185">Reference proteome</keyword>
<evidence type="ECO:0000313" key="3">
    <source>
        <dbReference type="Proteomes" id="UP000807306"/>
    </source>
</evidence>
<feature type="signal peptide" evidence="1">
    <location>
        <begin position="1"/>
        <end position="18"/>
    </location>
</feature>
<proteinExistence type="predicted"/>